<dbReference type="HOGENOM" id="CLU_044876_3_2_1"/>
<dbReference type="AlphaFoldDB" id="A0A0D2AIJ7"/>
<dbReference type="GeneID" id="27349611"/>
<dbReference type="InterPro" id="IPR036291">
    <property type="entry name" value="NAD(P)-bd_dom_sf"/>
</dbReference>
<dbReference type="Gene3D" id="3.90.25.10">
    <property type="entry name" value="UDP-galactose 4-epimerase, domain 1"/>
    <property type="match status" value="1"/>
</dbReference>
<keyword evidence="1" id="KW-0521">NADP</keyword>
<dbReference type="CDD" id="cd05259">
    <property type="entry name" value="PCBER_SDR_a"/>
    <property type="match status" value="1"/>
</dbReference>
<sequence length="302" mass="31960">MAPVKVAVAGATGNLGLPVVQALLDANYSVTALTRKGSNSASKLPQSSNITVKEVDYSSVPDLTAALEGIKVVVSTLATTSVGEQNPLIDASIAAGVERFLPSEFGSDTCNPKTSALPVFKYKVATQDYLKAKVKEHPSFSYTLVITGPFFDWGLQHGFILNPAKHAGTLFNGGDATFSTTTLKSIGQAVVGVIEHLAETANRPVYVHDTATTQNKLIAYAKEKDGQDWDTPVKSTKELYQESMAELTKGGDIGKAMVGFILSGIFGGEETGGSFEGRTDNQLLGLKELSEQQVKAIVQSTV</sequence>
<dbReference type="SUPFAM" id="SSF51735">
    <property type="entry name" value="NAD(P)-binding Rossmann-fold domains"/>
    <property type="match status" value="1"/>
</dbReference>
<dbReference type="STRING" id="569365.A0A0D2AIJ7"/>
<dbReference type="InterPro" id="IPR045312">
    <property type="entry name" value="PCBER-like"/>
</dbReference>
<proteinExistence type="predicted"/>
<organism evidence="4 5">
    <name type="scientific">Cladophialophora immunda</name>
    <dbReference type="NCBI Taxonomy" id="569365"/>
    <lineage>
        <taxon>Eukaryota</taxon>
        <taxon>Fungi</taxon>
        <taxon>Dikarya</taxon>
        <taxon>Ascomycota</taxon>
        <taxon>Pezizomycotina</taxon>
        <taxon>Eurotiomycetes</taxon>
        <taxon>Chaetothyriomycetidae</taxon>
        <taxon>Chaetothyriales</taxon>
        <taxon>Herpotrichiellaceae</taxon>
        <taxon>Cladophialophora</taxon>
    </lineage>
</organism>
<protein>
    <recommendedName>
        <fullName evidence="3">NmrA-like domain-containing protein</fullName>
    </recommendedName>
</protein>
<evidence type="ECO:0000313" key="4">
    <source>
        <dbReference type="EMBL" id="KIW24722.1"/>
    </source>
</evidence>
<dbReference type="VEuPathDB" id="FungiDB:PV07_10417"/>
<evidence type="ECO:0000256" key="1">
    <source>
        <dbReference type="ARBA" id="ARBA00022857"/>
    </source>
</evidence>
<dbReference type="EMBL" id="KN847045">
    <property type="protein sequence ID" value="KIW24722.1"/>
    <property type="molecule type" value="Genomic_DNA"/>
</dbReference>
<name>A0A0D2AIJ7_9EURO</name>
<accession>A0A0D2AIJ7</accession>
<dbReference type="OrthoDB" id="9974981at2759"/>
<dbReference type="Proteomes" id="UP000054466">
    <property type="component" value="Unassembled WGS sequence"/>
</dbReference>
<gene>
    <name evidence="4" type="ORF">PV07_10417</name>
</gene>
<dbReference type="Pfam" id="PF05368">
    <property type="entry name" value="NmrA"/>
    <property type="match status" value="1"/>
</dbReference>
<keyword evidence="2" id="KW-0560">Oxidoreductase</keyword>
<evidence type="ECO:0000313" key="5">
    <source>
        <dbReference type="Proteomes" id="UP000054466"/>
    </source>
</evidence>
<dbReference type="RefSeq" id="XP_016244938.1">
    <property type="nucleotide sequence ID" value="XM_016397747.1"/>
</dbReference>
<evidence type="ECO:0000256" key="2">
    <source>
        <dbReference type="ARBA" id="ARBA00023002"/>
    </source>
</evidence>
<dbReference type="InterPro" id="IPR051609">
    <property type="entry name" value="NmrA/Isoflavone_reductase-like"/>
</dbReference>
<dbReference type="InterPro" id="IPR008030">
    <property type="entry name" value="NmrA-like"/>
</dbReference>
<reference evidence="4 5" key="1">
    <citation type="submission" date="2015-01" db="EMBL/GenBank/DDBJ databases">
        <title>The Genome Sequence of Cladophialophora immunda CBS83496.</title>
        <authorList>
            <consortium name="The Broad Institute Genomics Platform"/>
            <person name="Cuomo C."/>
            <person name="de Hoog S."/>
            <person name="Gorbushina A."/>
            <person name="Stielow B."/>
            <person name="Teixiera M."/>
            <person name="Abouelleil A."/>
            <person name="Chapman S.B."/>
            <person name="Priest M."/>
            <person name="Young S.K."/>
            <person name="Wortman J."/>
            <person name="Nusbaum C."/>
            <person name="Birren B."/>
        </authorList>
    </citation>
    <scope>NUCLEOTIDE SEQUENCE [LARGE SCALE GENOMIC DNA]</scope>
    <source>
        <strain evidence="4 5">CBS 83496</strain>
    </source>
</reference>
<dbReference type="Gene3D" id="3.40.50.720">
    <property type="entry name" value="NAD(P)-binding Rossmann-like Domain"/>
    <property type="match status" value="1"/>
</dbReference>
<dbReference type="PANTHER" id="PTHR47706">
    <property type="entry name" value="NMRA-LIKE FAMILY PROTEIN"/>
    <property type="match status" value="1"/>
</dbReference>
<dbReference type="PANTHER" id="PTHR47706:SF1">
    <property type="entry name" value="CIPA-LIKE, PUTATIVE (AFU_ORTHOLOGUE AFUA_1G12460)-RELATED"/>
    <property type="match status" value="1"/>
</dbReference>
<keyword evidence="5" id="KW-1185">Reference proteome</keyword>
<evidence type="ECO:0000259" key="3">
    <source>
        <dbReference type="Pfam" id="PF05368"/>
    </source>
</evidence>
<feature type="domain" description="NmrA-like" evidence="3">
    <location>
        <begin position="5"/>
        <end position="224"/>
    </location>
</feature>
<dbReference type="GO" id="GO:0016491">
    <property type="term" value="F:oxidoreductase activity"/>
    <property type="evidence" value="ECO:0007669"/>
    <property type="project" value="UniProtKB-KW"/>
</dbReference>